<reference evidence="2 3" key="1">
    <citation type="submission" date="2016-10" db="EMBL/GenBank/DDBJ databases">
        <authorList>
            <person name="de Groot N.N."/>
        </authorList>
    </citation>
    <scope>NUCLEOTIDE SEQUENCE [LARGE SCALE GENOMIC DNA]</scope>
    <source>
        <strain evidence="2 3">DSM 19981</strain>
    </source>
</reference>
<feature type="domain" description="Methyltransferase type 11" evidence="1">
    <location>
        <begin position="158"/>
        <end position="271"/>
    </location>
</feature>
<keyword evidence="2" id="KW-0808">Transferase</keyword>
<dbReference type="CDD" id="cd02440">
    <property type="entry name" value="AdoMet_MTases"/>
    <property type="match status" value="1"/>
</dbReference>
<dbReference type="InterPro" id="IPR029063">
    <property type="entry name" value="SAM-dependent_MTases_sf"/>
</dbReference>
<name>A0A1I4CBJ9_9PROT</name>
<protein>
    <submittedName>
        <fullName evidence="2">Methyltransferase domain-containing protein</fullName>
    </submittedName>
</protein>
<dbReference type="SUPFAM" id="SSF53335">
    <property type="entry name" value="S-adenosyl-L-methionine-dependent methyltransferases"/>
    <property type="match status" value="1"/>
</dbReference>
<sequence length="369" mass="40335">MKDASKGQASAWASRALDRATTPLVDAVADQVIKRLGLHSRLAPDGTPARDPLSMALKELAALRWNTKLMGLALAERFYAEGKAGPGATLPGTATRVGLTSKLCTQADIESDWLRFWCGQLQIVPFYSRKIWEYGFVLQALWEGGQLRSGAQGLGFAVGTELTPSYLAGRHIQVLATDLAGEDGRADNWAQTDQHAASLEGLLRPNLVRRERFLANCRFRPVDMNAIPAELHGQFDFCWSMCSFEHVGSIEQGLEFVRNSVRCLKPGGIAVHTTEMNLETEGETVDNWPTVLFQPRHFAELSRRLAADGHELLALDTDAGTGLLDRFIDVPPYDLQPHPALAFPTAPHLRLTVDGFPVTSVGLIVRAGG</sequence>
<dbReference type="AlphaFoldDB" id="A0A1I4CBJ9"/>
<dbReference type="RefSeq" id="WP_245762152.1">
    <property type="nucleotide sequence ID" value="NZ_FOSQ01000007.1"/>
</dbReference>
<dbReference type="GO" id="GO:0032259">
    <property type="term" value="P:methylation"/>
    <property type="evidence" value="ECO:0007669"/>
    <property type="project" value="UniProtKB-KW"/>
</dbReference>
<organism evidence="2 3">
    <name type="scientific">Falsiroseomonas stagni DSM 19981</name>
    <dbReference type="NCBI Taxonomy" id="1123062"/>
    <lineage>
        <taxon>Bacteria</taxon>
        <taxon>Pseudomonadati</taxon>
        <taxon>Pseudomonadota</taxon>
        <taxon>Alphaproteobacteria</taxon>
        <taxon>Acetobacterales</taxon>
        <taxon>Roseomonadaceae</taxon>
        <taxon>Falsiroseomonas</taxon>
    </lineage>
</organism>
<keyword evidence="3" id="KW-1185">Reference proteome</keyword>
<dbReference type="GO" id="GO:0008757">
    <property type="term" value="F:S-adenosylmethionine-dependent methyltransferase activity"/>
    <property type="evidence" value="ECO:0007669"/>
    <property type="project" value="InterPro"/>
</dbReference>
<dbReference type="Proteomes" id="UP000199473">
    <property type="component" value="Unassembled WGS sequence"/>
</dbReference>
<dbReference type="Pfam" id="PF08241">
    <property type="entry name" value="Methyltransf_11"/>
    <property type="match status" value="1"/>
</dbReference>
<evidence type="ECO:0000313" key="3">
    <source>
        <dbReference type="Proteomes" id="UP000199473"/>
    </source>
</evidence>
<dbReference type="STRING" id="1123062.SAMN02745775_10765"/>
<evidence type="ECO:0000259" key="1">
    <source>
        <dbReference type="Pfam" id="PF08241"/>
    </source>
</evidence>
<dbReference type="InterPro" id="IPR013216">
    <property type="entry name" value="Methyltransf_11"/>
</dbReference>
<accession>A0A1I4CBJ9</accession>
<proteinExistence type="predicted"/>
<dbReference type="EMBL" id="FOSQ01000007">
    <property type="protein sequence ID" value="SFK77687.1"/>
    <property type="molecule type" value="Genomic_DNA"/>
</dbReference>
<keyword evidence="2" id="KW-0489">Methyltransferase</keyword>
<evidence type="ECO:0000313" key="2">
    <source>
        <dbReference type="EMBL" id="SFK77687.1"/>
    </source>
</evidence>
<gene>
    <name evidence="2" type="ORF">SAMN02745775_10765</name>
</gene>
<dbReference type="Gene3D" id="3.40.50.150">
    <property type="entry name" value="Vaccinia Virus protein VP39"/>
    <property type="match status" value="1"/>
</dbReference>